<dbReference type="RefSeq" id="WP_187223627.1">
    <property type="nucleotide sequence ID" value="NZ_JABVED010000017.1"/>
</dbReference>
<dbReference type="Gene3D" id="3.40.50.720">
    <property type="entry name" value="NAD(P)-binding Rossmann-like Domain"/>
    <property type="match status" value="1"/>
</dbReference>
<sequence length="753" mass="81184">MAADGAKGPLVAFRRHLRAEIAAGEGVYLFSEDGVTVLKGSAIESVVSLVDGTRDLSGVLGGLPDDVSREQAGGVLASLTRAGLVTFRPVREGADPSTLAYWDAGGLDASTAFAATTTATVGLHVVGGLDADAATTALRAAGLSVTDDADRATVGVVLCDDYLNPALADLDAAHRASGVPWLLAKPGGTRTWLGPVFEPAKAGCWHCLARRLWGHRNAERCLQGSLGRQGPASSPAAATPASSAMALHLVAAEALKWVAGLRYPGQRKVWTLDTLDLRGAHHDIPVYPQCRACGDPAVVRERSHRPVRLTPRRKVAGTGGGHRSLTPEQVRDRYCHLISPVTGIVKEIKRDTRGPAFFNSYRSGANAAARTRDVGTLRAMLRMANGGKGVTPVHAEVSALCEAIERYSGTFHGDEERVTGSFRSLGAGAIHPNTCLLYDERQFADRAAWNRTHAPFQHVAEPFDPDAVLDWTPVWSMTEERHRLMPTAMLYYGAPGNGYMTADSNGSAAGSSLEDAVLQGLLEVVERDAVALWWYNRTRQPGVDLAAFDDEWTAEARRVHARLGRAVWALDLTTDLGVPVMVALSRRVGGGPEDIMMGFGAHLDPCVALRRAVTELNQMMPAVVDARPGEYDCDDPDAVRWWRTATVANQPYLTRDPAVRPRVPGDYGYTPSEDLLVDVTTVRARVEHAGHSVLVLDQTRPDIGLPVVKVIVPGLRHFWSRFAPGRLFDVPVRLGRVAAPTRYEDLNPLPMFL</sequence>
<proteinExistence type="predicted"/>
<dbReference type="Proteomes" id="UP000734823">
    <property type="component" value="Unassembled WGS sequence"/>
</dbReference>
<dbReference type="InterPro" id="IPR027624">
    <property type="entry name" value="TOMM_cyclo_SagD"/>
</dbReference>
<evidence type="ECO:0000313" key="3">
    <source>
        <dbReference type="Proteomes" id="UP000734823"/>
    </source>
</evidence>
<name>A0ABR7LD65_9PSEU</name>
<keyword evidence="3" id="KW-1185">Reference proteome</keyword>
<accession>A0ABR7LD65</accession>
<protein>
    <submittedName>
        <fullName evidence="2">TOMM leader peptide-binding protein</fullName>
    </submittedName>
</protein>
<dbReference type="PANTHER" id="PTHR37809:SF1">
    <property type="entry name" value="RIBOSOMAL PROTEIN S12 METHYLTHIOTRANSFERASE ACCESSORY FACTOR YCAO"/>
    <property type="match status" value="1"/>
</dbReference>
<reference evidence="2 3" key="1">
    <citation type="submission" date="2020-06" db="EMBL/GenBank/DDBJ databases">
        <title>Actinokineospora xiongansis sp. nov., isolated from soil of Baiyangdian.</title>
        <authorList>
            <person name="Zhang X."/>
        </authorList>
    </citation>
    <scope>NUCLEOTIDE SEQUENCE [LARGE SCALE GENOMIC DNA]</scope>
    <source>
        <strain evidence="2 3">HBU206404</strain>
    </source>
</reference>
<dbReference type="Gene3D" id="3.30.40.250">
    <property type="match status" value="1"/>
</dbReference>
<dbReference type="Gene3D" id="3.30.1330.230">
    <property type="match status" value="1"/>
</dbReference>
<dbReference type="PROSITE" id="PS51664">
    <property type="entry name" value="YCAO"/>
    <property type="match status" value="1"/>
</dbReference>
<comment type="caution">
    <text evidence="2">The sequence shown here is derived from an EMBL/GenBank/DDBJ whole genome shotgun (WGS) entry which is preliminary data.</text>
</comment>
<dbReference type="NCBIfam" id="TIGR00702">
    <property type="entry name" value="YcaO-type kinase domain"/>
    <property type="match status" value="1"/>
</dbReference>
<dbReference type="EMBL" id="JABVED010000017">
    <property type="protein sequence ID" value="MBC6450528.1"/>
    <property type="molecule type" value="Genomic_DNA"/>
</dbReference>
<gene>
    <name evidence="2" type="ORF">GPZ80_25535</name>
</gene>
<dbReference type="Gene3D" id="3.30.160.660">
    <property type="match status" value="1"/>
</dbReference>
<evidence type="ECO:0000259" key="1">
    <source>
        <dbReference type="PROSITE" id="PS51664"/>
    </source>
</evidence>
<dbReference type="NCBIfam" id="TIGR03604">
    <property type="entry name" value="TOMM_cyclo_SagD"/>
    <property type="match status" value="1"/>
</dbReference>
<dbReference type="InterPro" id="IPR035985">
    <property type="entry name" value="Ubiquitin-activating_enz"/>
</dbReference>
<dbReference type="PANTHER" id="PTHR37809">
    <property type="entry name" value="RIBOSOMAL PROTEIN S12 METHYLTHIOTRANSFERASE ACCESSORY FACTOR YCAO"/>
    <property type="match status" value="1"/>
</dbReference>
<dbReference type="SUPFAM" id="SSF69572">
    <property type="entry name" value="Activating enzymes of the ubiquitin-like proteins"/>
    <property type="match status" value="1"/>
</dbReference>
<evidence type="ECO:0000313" key="2">
    <source>
        <dbReference type="EMBL" id="MBC6450528.1"/>
    </source>
</evidence>
<dbReference type="Pfam" id="PF02624">
    <property type="entry name" value="YcaO"/>
    <property type="match status" value="1"/>
</dbReference>
<dbReference type="Gene3D" id="3.90.930.60">
    <property type="match status" value="1"/>
</dbReference>
<organism evidence="2 3">
    <name type="scientific">Actinokineospora xionganensis</name>
    <dbReference type="NCBI Taxonomy" id="2684470"/>
    <lineage>
        <taxon>Bacteria</taxon>
        <taxon>Bacillati</taxon>
        <taxon>Actinomycetota</taxon>
        <taxon>Actinomycetes</taxon>
        <taxon>Pseudonocardiales</taxon>
        <taxon>Pseudonocardiaceae</taxon>
        <taxon>Actinokineospora</taxon>
    </lineage>
</organism>
<dbReference type="NCBIfam" id="TIGR03882">
    <property type="entry name" value="cyclo_dehyd_2"/>
    <property type="match status" value="1"/>
</dbReference>
<dbReference type="InterPro" id="IPR022291">
    <property type="entry name" value="Bacteriocin_synth_cyclodeHase"/>
</dbReference>
<dbReference type="InterPro" id="IPR003776">
    <property type="entry name" value="YcaO-like_dom"/>
</dbReference>
<feature type="domain" description="YcaO" evidence="1">
    <location>
        <begin position="387"/>
        <end position="753"/>
    </location>
</feature>